<evidence type="ECO:0000313" key="1">
    <source>
        <dbReference type="EMBL" id="CAE0494677.1"/>
    </source>
</evidence>
<accession>A0A7S3QVP7</accession>
<sequence length="157" mass="15769">MDIVVPPGTAQALTGAEQHATPTAYIAVLPGMAVGSRRSRVDAAEVVQMVQRRLTSAGQSKGGASDVACCIKGRVDSAAAGTVQAVVLQRQCCKGHPNTAEAVVLDRQCCKGYADAAGAVPSVVCCRGRGVCCTGCADTAGAVRRVTLQGQGPSGVA</sequence>
<dbReference type="AlphaFoldDB" id="A0A7S3QVP7"/>
<dbReference type="EMBL" id="HBIP01016662">
    <property type="protein sequence ID" value="CAE0494677.1"/>
    <property type="molecule type" value="Transcribed_RNA"/>
</dbReference>
<organism evidence="1">
    <name type="scientific">Dunaliella tertiolecta</name>
    <name type="common">Green alga</name>
    <dbReference type="NCBI Taxonomy" id="3047"/>
    <lineage>
        <taxon>Eukaryota</taxon>
        <taxon>Viridiplantae</taxon>
        <taxon>Chlorophyta</taxon>
        <taxon>core chlorophytes</taxon>
        <taxon>Chlorophyceae</taxon>
        <taxon>CS clade</taxon>
        <taxon>Chlamydomonadales</taxon>
        <taxon>Dunaliellaceae</taxon>
        <taxon>Dunaliella</taxon>
    </lineage>
</organism>
<reference evidence="1" key="1">
    <citation type="submission" date="2021-01" db="EMBL/GenBank/DDBJ databases">
        <authorList>
            <person name="Corre E."/>
            <person name="Pelletier E."/>
            <person name="Niang G."/>
            <person name="Scheremetjew M."/>
            <person name="Finn R."/>
            <person name="Kale V."/>
            <person name="Holt S."/>
            <person name="Cochrane G."/>
            <person name="Meng A."/>
            <person name="Brown T."/>
            <person name="Cohen L."/>
        </authorList>
    </citation>
    <scope>NUCLEOTIDE SEQUENCE</scope>
    <source>
        <strain evidence="1">CCMP1320</strain>
    </source>
</reference>
<gene>
    <name evidence="1" type="ORF">DTER00134_LOCUS9750</name>
</gene>
<protein>
    <submittedName>
        <fullName evidence="1">Uncharacterized protein</fullName>
    </submittedName>
</protein>
<proteinExistence type="predicted"/>
<name>A0A7S3QVP7_DUNTE</name>